<dbReference type="EMBL" id="HG994357">
    <property type="protein sequence ID" value="CAF2133054.1"/>
    <property type="molecule type" value="Genomic_DNA"/>
</dbReference>
<dbReference type="EMBL" id="HG994363">
    <property type="protein sequence ID" value="CAF2046636.1"/>
    <property type="molecule type" value="Genomic_DNA"/>
</dbReference>
<dbReference type="Proteomes" id="UP001295469">
    <property type="component" value="Chromosome A03"/>
</dbReference>
<dbReference type="Proteomes" id="UP001295469">
    <property type="component" value="Chromosome A09"/>
</dbReference>
<proteinExistence type="predicted"/>
<sequence>MKGHGWKNFINHTSYWSIGYSLLKYLTVAIQKRIPSLLINVITFS</sequence>
<reference evidence="2" key="1">
    <citation type="submission" date="2021-01" db="EMBL/GenBank/DDBJ databases">
        <authorList>
            <consortium name="Genoscope - CEA"/>
            <person name="William W."/>
        </authorList>
    </citation>
    <scope>NUCLEOTIDE SEQUENCE</scope>
</reference>
<organism evidence="2">
    <name type="scientific">Brassica napus</name>
    <name type="common">Rape</name>
    <dbReference type="NCBI Taxonomy" id="3708"/>
    <lineage>
        <taxon>Eukaryota</taxon>
        <taxon>Viridiplantae</taxon>
        <taxon>Streptophyta</taxon>
        <taxon>Embryophyta</taxon>
        <taxon>Tracheophyta</taxon>
        <taxon>Spermatophyta</taxon>
        <taxon>Magnoliopsida</taxon>
        <taxon>eudicotyledons</taxon>
        <taxon>Gunneridae</taxon>
        <taxon>Pentapetalae</taxon>
        <taxon>rosids</taxon>
        <taxon>malvids</taxon>
        <taxon>Brassicales</taxon>
        <taxon>Brassicaceae</taxon>
        <taxon>Brassiceae</taxon>
        <taxon>Brassica</taxon>
    </lineage>
</organism>
<evidence type="ECO:0000313" key="1">
    <source>
        <dbReference type="EMBL" id="CAF2046636.1"/>
    </source>
</evidence>
<dbReference type="AlphaFoldDB" id="A0A816VX22"/>
<protein>
    <submittedName>
        <fullName evidence="2">(rape) hypothetical protein</fullName>
    </submittedName>
</protein>
<gene>
    <name evidence="2" type="ORF">DARMORV10_A03P63020.1</name>
    <name evidence="1" type="ORF">DARMORV10_A09P43900.1</name>
</gene>
<accession>A0A816VX22</accession>
<name>A0A816VX22_BRANA</name>
<evidence type="ECO:0000313" key="2">
    <source>
        <dbReference type="EMBL" id="CAF2133054.1"/>
    </source>
</evidence>